<dbReference type="AlphaFoldDB" id="A0A1R1QBH1"/>
<keyword evidence="6" id="KW-0285">Flavoprotein</keyword>
<evidence type="ECO:0000256" key="6">
    <source>
        <dbReference type="ARBA" id="ARBA00022630"/>
    </source>
</evidence>
<dbReference type="Proteomes" id="UP000187367">
    <property type="component" value="Unassembled WGS sequence"/>
</dbReference>
<proteinExistence type="inferred from homology"/>
<keyword evidence="7" id="KW-0274">FAD</keyword>
<dbReference type="SUPFAM" id="SSF54373">
    <property type="entry name" value="FAD-linked reductases, C-terminal domain"/>
    <property type="match status" value="1"/>
</dbReference>
<gene>
    <name evidence="11" type="ORF">BW143_18420</name>
</gene>
<dbReference type="GO" id="GO:0019563">
    <property type="term" value="P:glycerol catabolic process"/>
    <property type="evidence" value="ECO:0007669"/>
    <property type="project" value="UniProtKB-UniPathway"/>
</dbReference>
<dbReference type="OrthoDB" id="9794226at2"/>
<dbReference type="PANTHER" id="PTHR13847">
    <property type="entry name" value="SARCOSINE DEHYDROGENASE-RELATED"/>
    <property type="match status" value="1"/>
</dbReference>
<evidence type="ECO:0000256" key="8">
    <source>
        <dbReference type="ARBA" id="ARBA00023002"/>
    </source>
</evidence>
<evidence type="ECO:0000256" key="4">
    <source>
        <dbReference type="ARBA" id="ARBA00013029"/>
    </source>
</evidence>
<evidence type="ECO:0000256" key="1">
    <source>
        <dbReference type="ARBA" id="ARBA00001974"/>
    </source>
</evidence>
<evidence type="ECO:0000256" key="2">
    <source>
        <dbReference type="ARBA" id="ARBA00004977"/>
    </source>
</evidence>
<keyword evidence="8" id="KW-0560">Oxidoreductase</keyword>
<comment type="pathway">
    <text evidence="2">Polyol metabolism; glycerol degradation via glycerol kinase pathway; glycerone phosphate from sn-glycerol 3-phosphate (aerobic route): step 1/1.</text>
</comment>
<evidence type="ECO:0000256" key="5">
    <source>
        <dbReference type="ARBA" id="ARBA00017956"/>
    </source>
</evidence>
<dbReference type="Gene3D" id="3.50.50.60">
    <property type="entry name" value="FAD/NAD(P)-binding domain"/>
    <property type="match status" value="1"/>
</dbReference>
<dbReference type="EMBL" id="MTJL01000041">
    <property type="protein sequence ID" value="OMI00369.1"/>
    <property type="molecule type" value="Genomic_DNA"/>
</dbReference>
<sequence>MLNSFDIVVIGAGIIGSSVAYYLSKEGYSVALVEKGDIANGTSSRCDAVALICDKKPGIDTAIGFKSIQLYKELAKEFSFDFEFFSRGSLYVCETDQELEIARGYVAQQVAAGYDMRMVDQQELPDIEPHLARDLKGGIWTEVDSTMNPYLVCYAFIEEAKKHGLTLFTNHEVREIIQAPDGRVESVKTDRTTIHTKRIVNCAGVWASKIGDMVGIDIPIRPRKGLILITEKTKKVVSQKVHEFGYMLSKFEDIHYKRNVSQLVEDHNIAFTIEPTEANNFLVGGHRAFKGYDIRSEHDVMRGIAERATRFLPILKDINCIRAYAGIRPWVVDHLPIVSEVEEVPGFYIASGHEGDGISMAPITGKMVTQLISNQETDFNIDRLNFSRYKNASLEQTV</sequence>
<dbReference type="SUPFAM" id="SSF51905">
    <property type="entry name" value="FAD/NAD(P)-binding domain"/>
    <property type="match status" value="1"/>
</dbReference>
<dbReference type="PANTHER" id="PTHR13847:SF287">
    <property type="entry name" value="FAD-DEPENDENT OXIDOREDUCTASE DOMAIN-CONTAINING PROTEIN 1"/>
    <property type="match status" value="1"/>
</dbReference>
<dbReference type="GO" id="GO:0004368">
    <property type="term" value="F:glycerol-3-phosphate dehydrogenase (quinone) activity"/>
    <property type="evidence" value="ECO:0007669"/>
    <property type="project" value="UniProtKB-EC"/>
</dbReference>
<dbReference type="InterPro" id="IPR000447">
    <property type="entry name" value="G3P_DH_FAD-dep"/>
</dbReference>
<evidence type="ECO:0000256" key="3">
    <source>
        <dbReference type="ARBA" id="ARBA00007330"/>
    </source>
</evidence>
<dbReference type="InterPro" id="IPR036188">
    <property type="entry name" value="FAD/NAD-bd_sf"/>
</dbReference>
<comment type="catalytic activity">
    <reaction evidence="9">
        <text>a quinone + sn-glycerol 3-phosphate = dihydroxyacetone phosphate + a quinol</text>
        <dbReference type="Rhea" id="RHEA:18977"/>
        <dbReference type="ChEBI" id="CHEBI:24646"/>
        <dbReference type="ChEBI" id="CHEBI:57597"/>
        <dbReference type="ChEBI" id="CHEBI:57642"/>
        <dbReference type="ChEBI" id="CHEBI:132124"/>
        <dbReference type="EC" id="1.1.5.3"/>
    </reaction>
</comment>
<dbReference type="InterPro" id="IPR006076">
    <property type="entry name" value="FAD-dep_OxRdtase"/>
</dbReference>
<dbReference type="GO" id="GO:0006072">
    <property type="term" value="P:glycerol-3-phosphate metabolic process"/>
    <property type="evidence" value="ECO:0007669"/>
    <property type="project" value="InterPro"/>
</dbReference>
<dbReference type="Pfam" id="PF01266">
    <property type="entry name" value="DAO"/>
    <property type="match status" value="1"/>
</dbReference>
<evidence type="ECO:0000313" key="11">
    <source>
        <dbReference type="EMBL" id="OMI00369.1"/>
    </source>
</evidence>
<accession>A0A1R1RSA9</accession>
<evidence type="ECO:0000256" key="9">
    <source>
        <dbReference type="ARBA" id="ARBA00049055"/>
    </source>
</evidence>
<evidence type="ECO:0000259" key="10">
    <source>
        <dbReference type="Pfam" id="PF01266"/>
    </source>
</evidence>
<dbReference type="PRINTS" id="PR01001">
    <property type="entry name" value="FADG3PDH"/>
</dbReference>
<comment type="similarity">
    <text evidence="3">Belongs to the FAD-dependent glycerol-3-phosphate dehydrogenase family.</text>
</comment>
<accession>A0A1R1QBH1</accession>
<comment type="caution">
    <text evidence="11">The sequence shown here is derived from an EMBL/GenBank/DDBJ whole genome shotgun (WGS) entry which is preliminary data.</text>
</comment>
<reference evidence="11 12" key="1">
    <citation type="submission" date="2017-01" db="EMBL/GenBank/DDBJ databases">
        <title>Bacillus phylogenomics.</title>
        <authorList>
            <person name="Dunlap C."/>
        </authorList>
    </citation>
    <scope>NUCLEOTIDE SEQUENCE [LARGE SCALE GENOMIC DNA]</scope>
    <source>
        <strain evidence="11 12">NRRL B-41282</strain>
    </source>
</reference>
<comment type="cofactor">
    <cofactor evidence="1">
        <name>FAD</name>
        <dbReference type="ChEBI" id="CHEBI:57692"/>
    </cofactor>
</comment>
<keyword evidence="12" id="KW-1185">Reference proteome</keyword>
<dbReference type="Gene3D" id="3.30.9.10">
    <property type="entry name" value="D-Amino Acid Oxidase, subunit A, domain 2"/>
    <property type="match status" value="1"/>
</dbReference>
<organism evidence="11 12">
    <name type="scientific">Bacillus swezeyi</name>
    <dbReference type="NCBI Taxonomy" id="1925020"/>
    <lineage>
        <taxon>Bacteria</taxon>
        <taxon>Bacillati</taxon>
        <taxon>Bacillota</taxon>
        <taxon>Bacilli</taxon>
        <taxon>Bacillales</taxon>
        <taxon>Bacillaceae</taxon>
        <taxon>Bacillus</taxon>
    </lineage>
</organism>
<feature type="domain" description="FAD dependent oxidoreductase" evidence="10">
    <location>
        <begin position="6"/>
        <end position="371"/>
    </location>
</feature>
<name>A0A1R1QBH1_9BACI</name>
<dbReference type="UniPathway" id="UPA00618">
    <property type="reaction ID" value="UER00674"/>
</dbReference>
<evidence type="ECO:0000313" key="12">
    <source>
        <dbReference type="Proteomes" id="UP000187367"/>
    </source>
</evidence>
<evidence type="ECO:0000256" key="7">
    <source>
        <dbReference type="ARBA" id="ARBA00022827"/>
    </source>
</evidence>
<dbReference type="EC" id="1.1.5.3" evidence="4"/>
<dbReference type="GO" id="GO:0005737">
    <property type="term" value="C:cytoplasm"/>
    <property type="evidence" value="ECO:0007669"/>
    <property type="project" value="TreeGrafter"/>
</dbReference>
<protein>
    <recommendedName>
        <fullName evidence="5">Aerobic glycerol-3-phosphate dehydrogenase</fullName>
        <ecNumber evidence="4">1.1.5.3</ecNumber>
    </recommendedName>
</protein>